<dbReference type="PANTHER" id="PTHR33728:SF13">
    <property type="entry name" value="CTTNBP 2 AMINO-TERMINAL-LIKE PROTEIN"/>
    <property type="match status" value="1"/>
</dbReference>
<evidence type="ECO:0000256" key="1">
    <source>
        <dbReference type="SAM" id="MobiDB-lite"/>
    </source>
</evidence>
<evidence type="ECO:0008006" key="5">
    <source>
        <dbReference type="Google" id="ProtNLM"/>
    </source>
</evidence>
<dbReference type="Proteomes" id="UP000242715">
    <property type="component" value="Unassembled WGS sequence"/>
</dbReference>
<feature type="transmembrane region" description="Helical" evidence="2">
    <location>
        <begin position="50"/>
        <end position="71"/>
    </location>
</feature>
<dbReference type="OrthoDB" id="770781at2759"/>
<keyword evidence="4" id="KW-1185">Reference proteome</keyword>
<keyword evidence="2" id="KW-0472">Membrane</keyword>
<protein>
    <recommendedName>
        <fullName evidence="5">Transmembrane protein</fullName>
    </recommendedName>
</protein>
<accession>A0A2Z6N3F9</accession>
<keyword evidence="2" id="KW-1133">Transmembrane helix</keyword>
<sequence length="107" mass="12284">MVMVLRIDEHVVENGWSPIGAPLNVQRDEHHQQQQHWTNNNISNNFDSSAVSFGFVATAILISMFLLMAIFERFLAPSSQALFPNRRRNRREVESPMRKPGHSSPKN</sequence>
<dbReference type="EMBL" id="DF973457">
    <property type="protein sequence ID" value="GAU31472.1"/>
    <property type="molecule type" value="Genomic_DNA"/>
</dbReference>
<evidence type="ECO:0000313" key="3">
    <source>
        <dbReference type="EMBL" id="GAU31472.1"/>
    </source>
</evidence>
<organism evidence="3 4">
    <name type="scientific">Trifolium subterraneum</name>
    <name type="common">Subterranean clover</name>
    <dbReference type="NCBI Taxonomy" id="3900"/>
    <lineage>
        <taxon>Eukaryota</taxon>
        <taxon>Viridiplantae</taxon>
        <taxon>Streptophyta</taxon>
        <taxon>Embryophyta</taxon>
        <taxon>Tracheophyta</taxon>
        <taxon>Spermatophyta</taxon>
        <taxon>Magnoliopsida</taxon>
        <taxon>eudicotyledons</taxon>
        <taxon>Gunneridae</taxon>
        <taxon>Pentapetalae</taxon>
        <taxon>rosids</taxon>
        <taxon>fabids</taxon>
        <taxon>Fabales</taxon>
        <taxon>Fabaceae</taxon>
        <taxon>Papilionoideae</taxon>
        <taxon>50 kb inversion clade</taxon>
        <taxon>NPAAA clade</taxon>
        <taxon>Hologalegina</taxon>
        <taxon>IRL clade</taxon>
        <taxon>Trifolieae</taxon>
        <taxon>Trifolium</taxon>
    </lineage>
</organism>
<evidence type="ECO:0000256" key="2">
    <source>
        <dbReference type="SAM" id="Phobius"/>
    </source>
</evidence>
<keyword evidence="2" id="KW-0812">Transmembrane</keyword>
<proteinExistence type="predicted"/>
<dbReference type="AlphaFoldDB" id="A0A2Z6N3F9"/>
<name>A0A2Z6N3F9_TRISU</name>
<reference evidence="4" key="1">
    <citation type="journal article" date="2017" name="Front. Plant Sci.">
        <title>Climate Clever Clovers: New Paradigm to Reduce the Environmental Footprint of Ruminants by Breeding Low Methanogenic Forages Utilizing Haplotype Variation.</title>
        <authorList>
            <person name="Kaur P."/>
            <person name="Appels R."/>
            <person name="Bayer P.E."/>
            <person name="Keeble-Gagnere G."/>
            <person name="Wang J."/>
            <person name="Hirakawa H."/>
            <person name="Shirasawa K."/>
            <person name="Vercoe P."/>
            <person name="Stefanova K."/>
            <person name="Durmic Z."/>
            <person name="Nichols P."/>
            <person name="Revell C."/>
            <person name="Isobe S.N."/>
            <person name="Edwards D."/>
            <person name="Erskine W."/>
        </authorList>
    </citation>
    <scope>NUCLEOTIDE SEQUENCE [LARGE SCALE GENOMIC DNA]</scope>
    <source>
        <strain evidence="4">cv. Daliak</strain>
    </source>
</reference>
<dbReference type="PANTHER" id="PTHR33728">
    <property type="entry name" value="CTTNBP 2 AMINO-TERMINAL-LIKE PROTEIN"/>
    <property type="match status" value="1"/>
</dbReference>
<gene>
    <name evidence="3" type="ORF">TSUD_386360</name>
</gene>
<evidence type="ECO:0000313" key="4">
    <source>
        <dbReference type="Proteomes" id="UP000242715"/>
    </source>
</evidence>
<feature type="region of interest" description="Disordered" evidence="1">
    <location>
        <begin position="85"/>
        <end position="107"/>
    </location>
</feature>